<reference evidence="4 5" key="2">
    <citation type="journal article" date="2008" name="Int. J. Syst. Evol. Microbiol.">
        <title>Methanocella paludicola gen. nov., sp. nov., a methane-producing archaeon, the first isolate of the lineage 'Rice Cluster I', and proposal of the new archaeal order Methanocellales ord. nov.</title>
        <authorList>
            <person name="Sakai S."/>
            <person name="Imachi H."/>
            <person name="Hanada S."/>
            <person name="Ohashi A."/>
            <person name="Harada H."/>
            <person name="Kamagata Y."/>
        </authorList>
    </citation>
    <scope>NUCLEOTIDE SEQUENCE [LARGE SCALE GENOMIC DNA]</scope>
    <source>
        <strain evidence="5">DSM 17711 / JCM 13418 / NBRC 101707 / SANAE</strain>
    </source>
</reference>
<dbReference type="Pfam" id="PF14559">
    <property type="entry name" value="TPR_19"/>
    <property type="match status" value="2"/>
</dbReference>
<organism evidence="4 5">
    <name type="scientific">Methanocella paludicola (strain DSM 17711 / JCM 13418 / NBRC 101707 / SANAE)</name>
    <dbReference type="NCBI Taxonomy" id="304371"/>
    <lineage>
        <taxon>Archaea</taxon>
        <taxon>Methanobacteriati</taxon>
        <taxon>Methanobacteriota</taxon>
        <taxon>Stenosarchaea group</taxon>
        <taxon>Methanomicrobia</taxon>
        <taxon>Methanocellales</taxon>
        <taxon>Methanocellaceae</taxon>
        <taxon>Methanocella</taxon>
    </lineage>
</organism>
<dbReference type="InterPro" id="IPR050498">
    <property type="entry name" value="Ycf3"/>
</dbReference>
<evidence type="ECO:0000256" key="2">
    <source>
        <dbReference type="ARBA" id="ARBA00022803"/>
    </source>
</evidence>
<keyword evidence="1" id="KW-0677">Repeat</keyword>
<evidence type="ECO:0000256" key="1">
    <source>
        <dbReference type="ARBA" id="ARBA00022737"/>
    </source>
</evidence>
<dbReference type="Pfam" id="PF13432">
    <property type="entry name" value="TPR_16"/>
    <property type="match status" value="1"/>
</dbReference>
<dbReference type="PANTHER" id="PTHR44858:SF1">
    <property type="entry name" value="UDP-N-ACETYLGLUCOSAMINE--PEPTIDE N-ACETYLGLUCOSAMINYLTRANSFERASE SPINDLY-RELATED"/>
    <property type="match status" value="1"/>
</dbReference>
<evidence type="ECO:0000313" key="5">
    <source>
        <dbReference type="Proteomes" id="UP000001882"/>
    </source>
</evidence>
<reference evidence="4 5" key="1">
    <citation type="journal article" date="2007" name="Appl. Environ. Microbiol.">
        <title>Isolation of key methanogens for global methane emission from rice paddy fields: a novel isolate affiliated with the clone cluster rice cluster I.</title>
        <authorList>
            <person name="Sakai S."/>
            <person name="Imachi H."/>
            <person name="Sekiguchi Y."/>
            <person name="Ohashi A."/>
            <person name="Harada H."/>
            <person name="Kamagata Y."/>
        </authorList>
    </citation>
    <scope>NUCLEOTIDE SEQUENCE [LARGE SCALE GENOMIC DNA]</scope>
    <source>
        <strain evidence="5">DSM 17711 / JCM 13418 / NBRC 101707 / SANAE</strain>
    </source>
</reference>
<evidence type="ECO:0000313" key="4">
    <source>
        <dbReference type="EMBL" id="BAI61690.1"/>
    </source>
</evidence>
<dbReference type="eggNOG" id="arCOG03038">
    <property type="taxonomic scope" value="Archaea"/>
</dbReference>
<proteinExistence type="predicted"/>
<dbReference type="PANTHER" id="PTHR44858">
    <property type="entry name" value="TETRATRICOPEPTIDE REPEAT PROTEIN 6"/>
    <property type="match status" value="1"/>
</dbReference>
<dbReference type="InterPro" id="IPR019734">
    <property type="entry name" value="TPR_rpt"/>
</dbReference>
<dbReference type="Proteomes" id="UP000001882">
    <property type="component" value="Chromosome"/>
</dbReference>
<dbReference type="PROSITE" id="PS50005">
    <property type="entry name" value="TPR"/>
    <property type="match status" value="3"/>
</dbReference>
<sequence>MISFEYRALFYFLRLLFQDLISYIAVFDMPDNPSGETWADVNEPGISEQFNRGMGFKMKCRYDDAIREFTAIVNNVPDFSTAHYELAKTYLLMGENREALKEFERAARFEPDNMDIQFFLRYVPQFTKPLSEELKDAQNGVDMDAGDAFAHNRLGVILLMMDSLDCGLQEIQWAVELENKAEYHLNLAYAQSLFDEGEAWREADLASSMGPENLDALLFLGALYMDLGREADAFATYEDAVSIYPGSDLLHYLIGNVYFAVQNIGMARIEIETAVKLNPDNYAARRALAELYMISGRDDKAIDQLEELVKMEPGVKAAREKLELLKAK</sequence>
<dbReference type="SMART" id="SM00028">
    <property type="entry name" value="TPR"/>
    <property type="match status" value="6"/>
</dbReference>
<gene>
    <name evidence="4" type="ordered locus">MCP_1618</name>
</gene>
<reference evidence="5" key="3">
    <citation type="journal article" date="2011" name="PLoS ONE">
        <title>Genome sequence of a mesophilic hydrogenotrophic methanogen Methanocella paludicola, the first cultivated representative of the order Methanocellales.</title>
        <authorList>
            <person name="Sakai S."/>
            <person name="Takaki Y."/>
            <person name="Shimamura S."/>
            <person name="Sekine M."/>
            <person name="Tajima T."/>
            <person name="Kosugi H."/>
            <person name="Ichikawa N."/>
            <person name="Tasumi E."/>
            <person name="Hiraki A.T."/>
            <person name="Shimizu A."/>
            <person name="Kato Y."/>
            <person name="Nishiko R."/>
            <person name="Mori K."/>
            <person name="Fujita N."/>
            <person name="Imachi H."/>
            <person name="Takai K."/>
        </authorList>
    </citation>
    <scope>NUCLEOTIDE SEQUENCE [LARGE SCALE GENOMIC DNA]</scope>
    <source>
        <strain evidence="5">DSM 17711 / JCM 13418 / NBRC 101707 / SANAE</strain>
    </source>
</reference>
<dbReference type="KEGG" id="mpd:MCP_1618"/>
<dbReference type="PROSITE" id="PS50293">
    <property type="entry name" value="TPR_REGION"/>
    <property type="match status" value="1"/>
</dbReference>
<dbReference type="AlphaFoldDB" id="D1YZ18"/>
<feature type="repeat" description="TPR" evidence="3">
    <location>
        <begin position="214"/>
        <end position="247"/>
    </location>
</feature>
<keyword evidence="2 3" id="KW-0802">TPR repeat</keyword>
<name>D1YZ18_METPS</name>
<protein>
    <submittedName>
        <fullName evidence="4">Uncharacterized protein</fullName>
    </submittedName>
</protein>
<dbReference type="STRING" id="304371.MCP_1618"/>
<accession>D1YZ18</accession>
<feature type="repeat" description="TPR" evidence="3">
    <location>
        <begin position="80"/>
        <end position="113"/>
    </location>
</feature>
<dbReference type="SUPFAM" id="SSF48452">
    <property type="entry name" value="TPR-like"/>
    <property type="match status" value="1"/>
</dbReference>
<dbReference type="Gene3D" id="1.25.40.10">
    <property type="entry name" value="Tetratricopeptide repeat domain"/>
    <property type="match status" value="2"/>
</dbReference>
<keyword evidence="5" id="KW-1185">Reference proteome</keyword>
<dbReference type="InParanoid" id="D1YZ18"/>
<dbReference type="InterPro" id="IPR011990">
    <property type="entry name" value="TPR-like_helical_dom_sf"/>
</dbReference>
<dbReference type="EMBL" id="AP011532">
    <property type="protein sequence ID" value="BAI61690.1"/>
    <property type="molecule type" value="Genomic_DNA"/>
</dbReference>
<evidence type="ECO:0000256" key="3">
    <source>
        <dbReference type="PROSITE-ProRule" id="PRU00339"/>
    </source>
</evidence>
<feature type="repeat" description="TPR" evidence="3">
    <location>
        <begin position="248"/>
        <end position="281"/>
    </location>
</feature>